<proteinExistence type="inferred from homology"/>
<dbReference type="InterPro" id="IPR031259">
    <property type="entry name" value="ILBP"/>
</dbReference>
<evidence type="ECO:0000313" key="4">
    <source>
        <dbReference type="Proteomes" id="UP001158576"/>
    </source>
</evidence>
<dbReference type="SUPFAM" id="SSF50814">
    <property type="entry name" value="Lipocalins"/>
    <property type="match status" value="1"/>
</dbReference>
<comment type="similarity">
    <text evidence="1">Belongs to the calycin superfamily. Fatty-acid binding protein (FABP) family.</text>
</comment>
<evidence type="ECO:0000256" key="1">
    <source>
        <dbReference type="ARBA" id="ARBA00008390"/>
    </source>
</evidence>
<accession>A0ABN7RY59</accession>
<evidence type="ECO:0000259" key="2">
    <source>
        <dbReference type="Pfam" id="PF00061"/>
    </source>
</evidence>
<dbReference type="InterPro" id="IPR000566">
    <property type="entry name" value="Lipocln_cytosolic_FA-bd_dom"/>
</dbReference>
<dbReference type="Gene3D" id="2.40.128.20">
    <property type="match status" value="1"/>
</dbReference>
<protein>
    <submittedName>
        <fullName evidence="3">Oidioi.mRNA.OKI2018_I69.PAR.g11309.t1.cds</fullName>
    </submittedName>
</protein>
<sequence length="141" mass="15895">MNSQTRANFEGSWKQVESERFDEFLSAFGIGWMKRKMMTSSNPTIQIQVSGDNLTISYTVVGVISGSHSYKIGGTVKMKNYMQEEVDADCIIEDEDKIVIIMKGGSLGDVRITRVIEDGKLHVEHKIMSKNIVANRVFERS</sequence>
<dbReference type="InterPro" id="IPR012674">
    <property type="entry name" value="Calycin"/>
</dbReference>
<dbReference type="PANTHER" id="PTHR11955">
    <property type="entry name" value="FATTY ACID BINDING PROTEIN"/>
    <property type="match status" value="1"/>
</dbReference>
<dbReference type="EMBL" id="OU015568">
    <property type="protein sequence ID" value="CAG5086667.1"/>
    <property type="molecule type" value="Genomic_DNA"/>
</dbReference>
<dbReference type="Proteomes" id="UP001158576">
    <property type="component" value="Chromosome PAR"/>
</dbReference>
<gene>
    <name evidence="3" type="ORF">OKIOD_LOCUS2867</name>
</gene>
<evidence type="ECO:0000313" key="3">
    <source>
        <dbReference type="EMBL" id="CAG5086667.1"/>
    </source>
</evidence>
<name>A0ABN7RY59_OIKDI</name>
<keyword evidence="4" id="KW-1185">Reference proteome</keyword>
<reference evidence="3 4" key="1">
    <citation type="submission" date="2021-04" db="EMBL/GenBank/DDBJ databases">
        <authorList>
            <person name="Bliznina A."/>
        </authorList>
    </citation>
    <scope>NUCLEOTIDE SEQUENCE [LARGE SCALE GENOMIC DNA]</scope>
</reference>
<feature type="domain" description="Lipocalin/cytosolic fatty-acid binding" evidence="2">
    <location>
        <begin position="11"/>
        <end position="134"/>
    </location>
</feature>
<organism evidence="3 4">
    <name type="scientific">Oikopleura dioica</name>
    <name type="common">Tunicate</name>
    <dbReference type="NCBI Taxonomy" id="34765"/>
    <lineage>
        <taxon>Eukaryota</taxon>
        <taxon>Metazoa</taxon>
        <taxon>Chordata</taxon>
        <taxon>Tunicata</taxon>
        <taxon>Appendicularia</taxon>
        <taxon>Copelata</taxon>
        <taxon>Oikopleuridae</taxon>
        <taxon>Oikopleura</taxon>
    </lineage>
</organism>
<dbReference type="CDD" id="cd00742">
    <property type="entry name" value="FABP"/>
    <property type="match status" value="1"/>
</dbReference>
<dbReference type="Pfam" id="PF00061">
    <property type="entry name" value="Lipocalin"/>
    <property type="match status" value="1"/>
</dbReference>